<dbReference type="InterPro" id="IPR008969">
    <property type="entry name" value="CarboxyPept-like_regulatory"/>
</dbReference>
<sequence length="791" mass="90950">MKYTYAYILICIFVLIQFSMTAQNKNHVELLSVVKPPENSSSIWGYTSPTGEEYGILGTSQGVRIYALSDPTQPKELIFIKSNECLWRELKSYEHYIYVVSECNDSLLIIDMSQVDSIRYKYVGTLYNKNNEPTLMLTSHTIYIDDKGYIYLCGARDIGNGFAILDPHQDPWQPTILFDYKDAYMHEVHAYKDVFYGAELFNGVFSIWDIKDRTSPLRLSDQQTYKHFTHSVWVEKDRPILYTADETNKAIVEAWDVSDPNDIKRTDYFQVENDTDPLTIPHNVFHLQDHLYISWYTEGVRILDTRFPDNLVEVGYYDTYPDKEKGFHGCWSVYPYFKSGLIIASDIEFGMYVMRFDGNRAGYLQGKIRDQQTGLPIYNASIKLSNGTIKHQRFSQLSGIYKTGLSESGLTQIHIEKPGYHSIDTVVDLKSSEVLNLDFYMRELNRHTVQVVLQNQITNDPISNAKIRLWNDYFSFDATTDLNGVCTIGNVYEGQWNVLGGTWGMLHAGDSTINIENDKTINLKTEAGYEDEFVIDFGWSVKSEDSLVTWKIGDFKELDPPPSNYPTKDIAEDFGNSCYYTDNFNDGSTLNRIKKNIYLNSPVMNLQPYDEIQLSYHAWAYGGWNDAIKEIYLQLNQELIPLEQISERLDGKFNTKSIFKLNLKGKSRDSVQFVFHLYNNPDSTDMAIGLKGALDGFKLVGTILNETENTTIHPLTFYPNPINNELSIVNTHDTNETIYLYNSMGKLIKKINVGPHQNKMLSMSNMNSGFIYASYYSKEQKQNVTVKLLKK</sequence>
<gene>
    <name evidence="2" type="ORF">IPO85_14325</name>
</gene>
<dbReference type="GO" id="GO:0005576">
    <property type="term" value="C:extracellular region"/>
    <property type="evidence" value="ECO:0007669"/>
    <property type="project" value="TreeGrafter"/>
</dbReference>
<dbReference type="Gene3D" id="2.60.40.1120">
    <property type="entry name" value="Carboxypeptidase-like, regulatory domain"/>
    <property type="match status" value="1"/>
</dbReference>
<dbReference type="InterPro" id="IPR026444">
    <property type="entry name" value="Secre_tail"/>
</dbReference>
<dbReference type="InterPro" id="IPR027589">
    <property type="entry name" value="Choice_anch_B"/>
</dbReference>
<dbReference type="Proteomes" id="UP000808349">
    <property type="component" value="Unassembled WGS sequence"/>
</dbReference>
<accession>A0A9D7SBB5</accession>
<dbReference type="NCBIfam" id="TIGR04312">
    <property type="entry name" value="choice_anch_B"/>
    <property type="match status" value="1"/>
</dbReference>
<proteinExistence type="predicted"/>
<evidence type="ECO:0000259" key="1">
    <source>
        <dbReference type="Pfam" id="PF18962"/>
    </source>
</evidence>
<dbReference type="Pfam" id="PF18962">
    <property type="entry name" value="Por_Secre_tail"/>
    <property type="match status" value="1"/>
</dbReference>
<dbReference type="SUPFAM" id="SSF75011">
    <property type="entry name" value="3-carboxy-cis,cis-mucoante lactonizing enzyme"/>
    <property type="match status" value="1"/>
</dbReference>
<dbReference type="SUPFAM" id="SSF49464">
    <property type="entry name" value="Carboxypeptidase regulatory domain-like"/>
    <property type="match status" value="1"/>
</dbReference>
<name>A0A9D7SBB5_9BACT</name>
<dbReference type="PANTHER" id="PTHR38787">
    <property type="entry name" value="REGULATORY P DOMAIN-CONTAINING PROTEIN"/>
    <property type="match status" value="1"/>
</dbReference>
<reference evidence="2 3" key="1">
    <citation type="submission" date="2020-10" db="EMBL/GenBank/DDBJ databases">
        <title>Connecting structure to function with the recovery of over 1000 high-quality activated sludge metagenome-assembled genomes encoding full-length rRNA genes using long-read sequencing.</title>
        <authorList>
            <person name="Singleton C.M."/>
            <person name="Petriglieri F."/>
            <person name="Kristensen J.M."/>
            <person name="Kirkegaard R.H."/>
            <person name="Michaelsen T.Y."/>
            <person name="Andersen M.H."/>
            <person name="Karst S.M."/>
            <person name="Dueholm M.S."/>
            <person name="Nielsen P.H."/>
            <person name="Albertsen M."/>
        </authorList>
    </citation>
    <scope>NUCLEOTIDE SEQUENCE [LARGE SCALE GENOMIC DNA]</scope>
    <source>
        <strain evidence="2">Ribe_18-Q3-R11-54_BAT3C.373</strain>
    </source>
</reference>
<protein>
    <submittedName>
        <fullName evidence="2">Choice-of-anchor B family protein</fullName>
    </submittedName>
</protein>
<evidence type="ECO:0000313" key="2">
    <source>
        <dbReference type="EMBL" id="MBK9718658.1"/>
    </source>
</evidence>
<dbReference type="EMBL" id="JADKFW010000012">
    <property type="protein sequence ID" value="MBK9718658.1"/>
    <property type="molecule type" value="Genomic_DNA"/>
</dbReference>
<organism evidence="2 3">
    <name type="scientific">Candidatus Defluviibacterium haderslevense</name>
    <dbReference type="NCBI Taxonomy" id="2981993"/>
    <lineage>
        <taxon>Bacteria</taxon>
        <taxon>Pseudomonadati</taxon>
        <taxon>Bacteroidota</taxon>
        <taxon>Saprospiria</taxon>
        <taxon>Saprospirales</taxon>
        <taxon>Saprospiraceae</taxon>
        <taxon>Candidatus Defluviibacterium</taxon>
    </lineage>
</organism>
<dbReference type="AlphaFoldDB" id="A0A9D7SBB5"/>
<evidence type="ECO:0000313" key="3">
    <source>
        <dbReference type="Proteomes" id="UP000808349"/>
    </source>
</evidence>
<feature type="domain" description="Secretion system C-terminal sorting" evidence="1">
    <location>
        <begin position="718"/>
        <end position="782"/>
    </location>
</feature>
<dbReference type="PANTHER" id="PTHR38787:SF3">
    <property type="entry name" value="REGULATORY P DOMAIN-CONTAINING PROTEIN"/>
    <property type="match status" value="1"/>
</dbReference>
<comment type="caution">
    <text evidence="2">The sequence shown here is derived from an EMBL/GenBank/DDBJ whole genome shotgun (WGS) entry which is preliminary data.</text>
</comment>